<reference evidence="2 3" key="1">
    <citation type="submission" date="2016-10" db="EMBL/GenBank/DDBJ databases">
        <authorList>
            <person name="de Groot N.N."/>
        </authorList>
    </citation>
    <scope>NUCLEOTIDE SEQUENCE [LARGE SCALE GENOMIC DNA]</scope>
    <source>
        <strain evidence="2">1</strain>
    </source>
</reference>
<evidence type="ECO:0000313" key="2">
    <source>
        <dbReference type="EMBL" id="SCZ87177.1"/>
    </source>
</evidence>
<dbReference type="EMBL" id="FMWO01000109">
    <property type="protein sequence ID" value="SCZ87177.1"/>
    <property type="molecule type" value="Genomic_DNA"/>
</dbReference>
<name>A0A1G5SJK1_9PROT</name>
<protein>
    <submittedName>
        <fullName evidence="2">Uncharacterized protein</fullName>
    </submittedName>
</protein>
<feature type="transmembrane region" description="Helical" evidence="1">
    <location>
        <begin position="6"/>
        <end position="31"/>
    </location>
</feature>
<dbReference type="Proteomes" id="UP000198729">
    <property type="component" value="Unassembled WGS sequence"/>
</dbReference>
<keyword evidence="1" id="KW-1133">Transmembrane helix</keyword>
<accession>A0A1G5SJK1</accession>
<keyword evidence="3" id="KW-1185">Reference proteome</keyword>
<dbReference type="OrthoDB" id="8562611at2"/>
<gene>
    <name evidence="2" type="ORF">NSMM_960002</name>
</gene>
<keyword evidence="1" id="KW-0812">Transmembrane</keyword>
<sequence length="164" mass="18566">MTPYEITYLLGVITIMKIGKYFIALSIYILLSAGVSINSFASNEAIKTYLANNQSNSGRVDHTALAKQHEHLAKEMRAKARKKEEILRTKPRTSFFGKNGKYLKSRIVNKIRNYEQVAQENLEKAAYHRTIASEQASRKYVADPIQIDSQINKVKVKSSGTNEL</sequence>
<dbReference type="RefSeq" id="WP_143001969.1">
    <property type="nucleotide sequence ID" value="NZ_FMWO01000109.1"/>
</dbReference>
<dbReference type="AlphaFoldDB" id="A0A1G5SJK1"/>
<evidence type="ECO:0000313" key="3">
    <source>
        <dbReference type="Proteomes" id="UP000198729"/>
    </source>
</evidence>
<organism evidence="2 3">
    <name type="scientific">Nitrosomonas mobilis</name>
    <dbReference type="NCBI Taxonomy" id="51642"/>
    <lineage>
        <taxon>Bacteria</taxon>
        <taxon>Pseudomonadati</taxon>
        <taxon>Pseudomonadota</taxon>
        <taxon>Betaproteobacteria</taxon>
        <taxon>Nitrosomonadales</taxon>
        <taxon>Nitrosomonadaceae</taxon>
        <taxon>Nitrosomonas</taxon>
    </lineage>
</organism>
<proteinExistence type="predicted"/>
<keyword evidence="1" id="KW-0472">Membrane</keyword>
<evidence type="ECO:0000256" key="1">
    <source>
        <dbReference type="SAM" id="Phobius"/>
    </source>
</evidence>
<dbReference type="STRING" id="51642.NSMM_960002"/>